<reference evidence="1" key="2">
    <citation type="journal article" date="2021" name="Microbiol. Resour. Announc.">
        <title>Complete Genome Sequence of Polycladomyces abyssicola JIR-001T, Isolated from Hemipelagic Sediment in Deep Seawater.</title>
        <authorList>
            <person name="Tsubouchi T."/>
            <person name="Kaneko Y."/>
        </authorList>
    </citation>
    <scope>NUCLEOTIDE SEQUENCE</scope>
    <source>
        <strain evidence="1">JIR-001</strain>
    </source>
</reference>
<gene>
    <name evidence="1" type="ORF">JIR001_10670</name>
</gene>
<accession>A0A8D5ZK98</accession>
<organism evidence="1 2">
    <name type="scientific">Polycladomyces abyssicola</name>
    <dbReference type="NCBI Taxonomy" id="1125966"/>
    <lineage>
        <taxon>Bacteria</taxon>
        <taxon>Bacillati</taxon>
        <taxon>Bacillota</taxon>
        <taxon>Bacilli</taxon>
        <taxon>Bacillales</taxon>
        <taxon>Thermoactinomycetaceae</taxon>
        <taxon>Polycladomyces</taxon>
    </lineage>
</organism>
<dbReference type="EMBL" id="AP024601">
    <property type="protein sequence ID" value="BCU81284.1"/>
    <property type="molecule type" value="Genomic_DNA"/>
</dbReference>
<protein>
    <submittedName>
        <fullName evidence="1">Uncharacterized protein</fullName>
    </submittedName>
</protein>
<dbReference type="AlphaFoldDB" id="A0A8D5ZK98"/>
<sequence length="99" mass="11752">MHNTDCRITTVEIRGALGNWIYLELADSSGSTLRAKVKKNGCFHWEIYMEERVWMGDRPIVGWVLKKHEHWKRRAVRKAKTLLDQKWRELHTVNPQQPA</sequence>
<keyword evidence="2" id="KW-1185">Reference proteome</keyword>
<evidence type="ECO:0000313" key="2">
    <source>
        <dbReference type="Proteomes" id="UP000677436"/>
    </source>
</evidence>
<evidence type="ECO:0000313" key="1">
    <source>
        <dbReference type="EMBL" id="BCU81284.1"/>
    </source>
</evidence>
<dbReference type="RefSeq" id="WP_212774543.1">
    <property type="nucleotide sequence ID" value="NZ_AP024601.1"/>
</dbReference>
<proteinExistence type="predicted"/>
<reference evidence="1" key="1">
    <citation type="journal article" date="2013" name="Int. J. Syst. Evol. Microbiol.">
        <title>Polycladomyces abyssicola gen. nov., sp. nov., a thermophilic filamentous bacterium isolated from hemipelagic sediment.</title>
        <authorList>
            <person name="Tsubouchi T."/>
            <person name="Shimane Y."/>
            <person name="Mori K."/>
            <person name="Usui K."/>
            <person name="Hiraki T."/>
            <person name="Tame A."/>
            <person name="Uematsu K."/>
            <person name="Maruyama T."/>
            <person name="Hatada Y."/>
        </authorList>
    </citation>
    <scope>NUCLEOTIDE SEQUENCE</scope>
    <source>
        <strain evidence="1">JIR-001</strain>
    </source>
</reference>
<dbReference type="KEGG" id="pabs:JIR001_10670"/>
<dbReference type="Proteomes" id="UP000677436">
    <property type="component" value="Chromosome"/>
</dbReference>
<name>A0A8D5ZK98_9BACL</name>